<evidence type="ECO:0000256" key="2">
    <source>
        <dbReference type="SAM" id="Phobius"/>
    </source>
</evidence>
<protein>
    <submittedName>
        <fullName evidence="3">Uncharacterized protein</fullName>
    </submittedName>
</protein>
<reference evidence="3" key="2">
    <citation type="submission" date="2019-01" db="UniProtKB">
        <authorList>
            <consortium name="EnsemblPlants"/>
        </authorList>
    </citation>
    <scope>IDENTIFICATION</scope>
    <source>
        <strain evidence="3">cv. Heinz 1706</strain>
    </source>
</reference>
<keyword evidence="4" id="KW-1185">Reference proteome</keyword>
<organism evidence="3">
    <name type="scientific">Solanum lycopersicum</name>
    <name type="common">Tomato</name>
    <name type="synonym">Lycopersicon esculentum</name>
    <dbReference type="NCBI Taxonomy" id="4081"/>
    <lineage>
        <taxon>Eukaryota</taxon>
        <taxon>Viridiplantae</taxon>
        <taxon>Streptophyta</taxon>
        <taxon>Embryophyta</taxon>
        <taxon>Tracheophyta</taxon>
        <taxon>Spermatophyta</taxon>
        <taxon>Magnoliopsida</taxon>
        <taxon>eudicotyledons</taxon>
        <taxon>Gunneridae</taxon>
        <taxon>Pentapetalae</taxon>
        <taxon>asterids</taxon>
        <taxon>lamiids</taxon>
        <taxon>Solanales</taxon>
        <taxon>Solanaceae</taxon>
        <taxon>Solanoideae</taxon>
        <taxon>Solaneae</taxon>
        <taxon>Solanum</taxon>
        <taxon>Solanum subgen. Lycopersicon</taxon>
    </lineage>
</organism>
<feature type="transmembrane region" description="Helical" evidence="2">
    <location>
        <begin position="129"/>
        <end position="152"/>
    </location>
</feature>
<dbReference type="Gramene" id="Solyc01g103295.1.1">
    <property type="protein sequence ID" value="Solyc01g103295.1.1"/>
    <property type="gene ID" value="Solyc01g103295.1"/>
</dbReference>
<evidence type="ECO:0000313" key="4">
    <source>
        <dbReference type="Proteomes" id="UP000004994"/>
    </source>
</evidence>
<keyword evidence="2" id="KW-0812">Transmembrane</keyword>
<dbReference type="EnsemblPlants" id="Solyc01g103295.1.1">
    <property type="protein sequence ID" value="Solyc01g103295.1.1"/>
    <property type="gene ID" value="Solyc01g103295.1"/>
</dbReference>
<evidence type="ECO:0000256" key="1">
    <source>
        <dbReference type="SAM" id="MobiDB-lite"/>
    </source>
</evidence>
<dbReference type="InParanoid" id="A0A3Q7EQ37"/>
<proteinExistence type="predicted"/>
<evidence type="ECO:0000313" key="3">
    <source>
        <dbReference type="EnsemblPlants" id="Solyc01g103295.1.1"/>
    </source>
</evidence>
<name>A0A3Q7EQ37_SOLLC</name>
<dbReference type="AlphaFoldDB" id="A0A3Q7EQ37"/>
<feature type="compositionally biased region" description="Polar residues" evidence="1">
    <location>
        <begin position="1"/>
        <end position="32"/>
    </location>
</feature>
<dbReference type="Proteomes" id="UP000004994">
    <property type="component" value="Chromosome 1"/>
</dbReference>
<keyword evidence="2" id="KW-1133">Transmembrane helix</keyword>
<keyword evidence="2" id="KW-0472">Membrane</keyword>
<reference evidence="3" key="1">
    <citation type="journal article" date="2012" name="Nature">
        <title>The tomato genome sequence provides insights into fleshy fruit evolution.</title>
        <authorList>
            <consortium name="Tomato Genome Consortium"/>
        </authorList>
    </citation>
    <scope>NUCLEOTIDE SEQUENCE [LARGE SCALE GENOMIC DNA]</scope>
    <source>
        <strain evidence="3">cv. Heinz 1706</strain>
    </source>
</reference>
<dbReference type="PaxDb" id="4081-Solyc01g103300.1.1"/>
<feature type="region of interest" description="Disordered" evidence="1">
    <location>
        <begin position="1"/>
        <end position="40"/>
    </location>
</feature>
<accession>A0A3Q7EQ37</accession>
<sequence>MMPPSKTQKISSSGDASSTARNATKGPKSTQKGGFEKGGGIDETKKILRERAGSSLYQAITAVARVQFKFQISQKIAELPNGKNSTKKLSWLTLQFNEECAEFRKKVKDGIFKKLTVCLRSRKNMVSRVLGSEFMIARIIIYTSILELISAFSV</sequence>